<comment type="caution">
    <text evidence="2">The sequence shown here is derived from an EMBL/GenBank/DDBJ whole genome shotgun (WGS) entry which is preliminary data.</text>
</comment>
<protein>
    <submittedName>
        <fullName evidence="2">SAM-dependent methyltransferase</fullName>
    </submittedName>
</protein>
<reference evidence="2 3" key="1">
    <citation type="submission" date="2018-03" db="EMBL/GenBank/DDBJ databases">
        <title>First report of an OXA-48+CTX-M-M-producing Kluyvera ascorbata clone recovered from patients admitted in a University Hospital in Madrid, Spain.</title>
        <authorList>
            <person name="Hernandez-Garcia M."/>
            <person name="Leon-Sampedro R."/>
            <person name="Perez-Viso B."/>
            <person name="Morosini M.I."/>
            <person name="Lopez-Fresnena N."/>
            <person name="Coque T.M."/>
            <person name="Bonten M."/>
            <person name="Malhotra-Kumar S."/>
            <person name="Ruiz-Garbajosa P."/>
            <person name="Canton R."/>
        </authorList>
    </citation>
    <scope>NUCLEOTIDE SEQUENCE [LARGE SCALE GENOMIC DNA]</scope>
    <source>
        <strain evidence="2 3">KA2</strain>
    </source>
</reference>
<evidence type="ECO:0000259" key="1">
    <source>
        <dbReference type="Pfam" id="PF13649"/>
    </source>
</evidence>
<dbReference type="RefSeq" id="WP_106926647.1">
    <property type="nucleotide sequence ID" value="NZ_CABMMU010000007.1"/>
</dbReference>
<dbReference type="InterPro" id="IPR029063">
    <property type="entry name" value="SAM-dependent_MTases_sf"/>
</dbReference>
<dbReference type="InterPro" id="IPR041698">
    <property type="entry name" value="Methyltransf_25"/>
</dbReference>
<accession>A0A2T2Y218</accession>
<keyword evidence="3" id="KW-1185">Reference proteome</keyword>
<feature type="domain" description="Methyltransferase" evidence="1">
    <location>
        <begin position="338"/>
        <end position="432"/>
    </location>
</feature>
<sequence>MMDISTLISSSRHIQLSAEESKIPWDEPAFSQRMLANHLSQDHDWASRRQEVIKQQVEWIASQLPPGAHILDLGCGPGFYTHRLAERGFHCTGVDFSPASVSWARQQAQNAGLHIDYVQQDVRAYWPDKSFDFIMMTFGELNVFSTADARSLVSRCALWLETGGRLLTEVHTFDEVKRQGMAEANWQRCQDGLFLGVPHLLLTEHGWDEAAQTSSTLFWAIEENGRTTRFGSQMTAWRDDECISLLDNAGFTLLPPPESYDWPVSETFEGKLFVLLAEKANISEKHSLNAQRNKRNSRLDIPRIFTISESEHRIHNPFTEEKYATLGRVLRMKPETRILDLGSGSGEMLCTWARDHAITGVGIDMSQLFSEQARRRAEELGVSDRVQFIHNDAAGYVTEEKCDVAACVGATWIAGGFAGTVGLLAQSLKPGGIMLIGEPYWRQQPATDEIAQACGVSSTTDFMTLPGLVSAFDDLGYDVVEMVLADQEGWDRYEAAKWLTMRRWLEANPDDDFAAEVRAELTLSPKRHVTYAREYFGWGVFALIAR</sequence>
<evidence type="ECO:0000313" key="2">
    <source>
        <dbReference type="EMBL" id="PSR46582.1"/>
    </source>
</evidence>
<dbReference type="EMBL" id="PYHO01000007">
    <property type="protein sequence ID" value="PSR46582.1"/>
    <property type="molecule type" value="Genomic_DNA"/>
</dbReference>
<evidence type="ECO:0000313" key="3">
    <source>
        <dbReference type="Proteomes" id="UP000240892"/>
    </source>
</evidence>
<organism evidence="2 3">
    <name type="scientific">Kluyvera genomosp. 2</name>
    <dbReference type="NCBI Taxonomy" id="2774054"/>
    <lineage>
        <taxon>Bacteria</taxon>
        <taxon>Pseudomonadati</taxon>
        <taxon>Pseudomonadota</taxon>
        <taxon>Gammaproteobacteria</taxon>
        <taxon>Enterobacterales</taxon>
        <taxon>Enterobacteriaceae</taxon>
        <taxon>Kluyvera</taxon>
    </lineage>
</organism>
<dbReference type="SUPFAM" id="SSF53335">
    <property type="entry name" value="S-adenosyl-L-methionine-dependent methyltransferases"/>
    <property type="match status" value="2"/>
</dbReference>
<dbReference type="Gene3D" id="3.40.50.150">
    <property type="entry name" value="Vaccinia Virus protein VP39"/>
    <property type="match status" value="2"/>
</dbReference>
<dbReference type="PANTHER" id="PTHR43464:SF3">
    <property type="entry name" value="SAM-DEPENDENT METHYLTRANSFERASE"/>
    <property type="match status" value="1"/>
</dbReference>
<dbReference type="CDD" id="cd02440">
    <property type="entry name" value="AdoMet_MTases"/>
    <property type="match status" value="2"/>
</dbReference>
<proteinExistence type="predicted"/>
<dbReference type="GO" id="GO:0032259">
    <property type="term" value="P:methylation"/>
    <property type="evidence" value="ECO:0007669"/>
    <property type="project" value="UniProtKB-KW"/>
</dbReference>
<feature type="domain" description="Methyltransferase" evidence="1">
    <location>
        <begin position="70"/>
        <end position="164"/>
    </location>
</feature>
<dbReference type="Pfam" id="PF13649">
    <property type="entry name" value="Methyltransf_25"/>
    <property type="match status" value="2"/>
</dbReference>
<keyword evidence="2" id="KW-0808">Transferase</keyword>
<dbReference type="GO" id="GO:0008168">
    <property type="term" value="F:methyltransferase activity"/>
    <property type="evidence" value="ECO:0007669"/>
    <property type="project" value="UniProtKB-KW"/>
</dbReference>
<gene>
    <name evidence="2" type="ORF">C8256_10860</name>
</gene>
<dbReference type="PANTHER" id="PTHR43464">
    <property type="entry name" value="METHYLTRANSFERASE"/>
    <property type="match status" value="1"/>
</dbReference>
<dbReference type="Proteomes" id="UP000240892">
    <property type="component" value="Unassembled WGS sequence"/>
</dbReference>
<dbReference type="AlphaFoldDB" id="A0A2T2Y218"/>
<keyword evidence="2" id="KW-0489">Methyltransferase</keyword>
<name>A0A2T2Y218_9ENTR</name>